<keyword evidence="8" id="KW-1185">Reference proteome</keyword>
<name>A0A2S4L015_9HYPO</name>
<keyword evidence="2" id="KW-0862">Zinc</keyword>
<keyword evidence="6" id="KW-0539">Nucleus</keyword>
<dbReference type="GO" id="GO:0004497">
    <property type="term" value="F:monooxygenase activity"/>
    <property type="evidence" value="ECO:0007669"/>
    <property type="project" value="UniProtKB-KW"/>
</dbReference>
<dbReference type="GO" id="GO:0046872">
    <property type="term" value="F:metal ion binding"/>
    <property type="evidence" value="ECO:0007669"/>
    <property type="project" value="UniProtKB-KW"/>
</dbReference>
<comment type="caution">
    <text evidence="7">The sequence shown here is derived from an EMBL/GenBank/DDBJ whole genome shotgun (WGS) entry which is preliminary data.</text>
</comment>
<dbReference type="OrthoDB" id="2349068at2759"/>
<dbReference type="InterPro" id="IPR013785">
    <property type="entry name" value="Aldolase_TIM"/>
</dbReference>
<dbReference type="GO" id="GO:0003677">
    <property type="term" value="F:DNA binding"/>
    <property type="evidence" value="ECO:0007669"/>
    <property type="project" value="UniProtKB-KW"/>
</dbReference>
<keyword evidence="7" id="KW-0503">Monooxygenase</keyword>
<sequence length="132" mass="14203">MGTRLLAATEARISRGYQNEVVRATDGATSTVRTQLYNHLRGTFGWPDDFSPRALINRSWVDHQAGVPFDRLKQLHDEAAAAGDAGWGVDGRLATYVGAAVGLVRSVDDAGDIVNHVRDEATSIIRALVGDS</sequence>
<evidence type="ECO:0000313" key="7">
    <source>
        <dbReference type="EMBL" id="POR35773.1"/>
    </source>
</evidence>
<keyword evidence="4" id="KW-0238">DNA-binding</keyword>
<reference evidence="7 8" key="1">
    <citation type="submission" date="2018-01" db="EMBL/GenBank/DDBJ databases">
        <title>Harnessing the power of phylogenomics to disentangle the directionality and signatures of interkingdom host jumping in the parasitic fungal genus Tolypocladium.</title>
        <authorList>
            <person name="Quandt C.A."/>
            <person name="Patterson W."/>
            <person name="Spatafora J.W."/>
        </authorList>
    </citation>
    <scope>NUCLEOTIDE SEQUENCE [LARGE SCALE GENOMIC DNA]</scope>
    <source>
        <strain evidence="7 8">NRBC 100945</strain>
    </source>
</reference>
<dbReference type="EMBL" id="PKSG01000405">
    <property type="protein sequence ID" value="POR35773.1"/>
    <property type="molecule type" value="Genomic_DNA"/>
</dbReference>
<evidence type="ECO:0000256" key="2">
    <source>
        <dbReference type="ARBA" id="ARBA00022833"/>
    </source>
</evidence>
<evidence type="ECO:0000256" key="5">
    <source>
        <dbReference type="ARBA" id="ARBA00023163"/>
    </source>
</evidence>
<keyword evidence="1" id="KW-0479">Metal-binding</keyword>
<dbReference type="Gene3D" id="3.20.20.70">
    <property type="entry name" value="Aldolase class I"/>
    <property type="match status" value="1"/>
</dbReference>
<keyword evidence="7" id="KW-0560">Oxidoreductase</keyword>
<evidence type="ECO:0000256" key="4">
    <source>
        <dbReference type="ARBA" id="ARBA00023125"/>
    </source>
</evidence>
<evidence type="ECO:0000256" key="6">
    <source>
        <dbReference type="ARBA" id="ARBA00023242"/>
    </source>
</evidence>
<dbReference type="InterPro" id="IPR052478">
    <property type="entry name" value="Metabolite_Synth_Reg"/>
</dbReference>
<dbReference type="AlphaFoldDB" id="A0A2S4L015"/>
<proteinExistence type="predicted"/>
<organism evidence="7 8">
    <name type="scientific">Tolypocladium paradoxum</name>
    <dbReference type="NCBI Taxonomy" id="94208"/>
    <lineage>
        <taxon>Eukaryota</taxon>
        <taxon>Fungi</taxon>
        <taxon>Dikarya</taxon>
        <taxon>Ascomycota</taxon>
        <taxon>Pezizomycotina</taxon>
        <taxon>Sordariomycetes</taxon>
        <taxon>Hypocreomycetidae</taxon>
        <taxon>Hypocreales</taxon>
        <taxon>Ophiocordycipitaceae</taxon>
        <taxon>Tolypocladium</taxon>
    </lineage>
</organism>
<dbReference type="GO" id="GO:0009410">
    <property type="term" value="P:response to xenobiotic stimulus"/>
    <property type="evidence" value="ECO:0007669"/>
    <property type="project" value="TreeGrafter"/>
</dbReference>
<protein>
    <submittedName>
        <fullName evidence="7">Nitronate monooxygenase</fullName>
    </submittedName>
</protein>
<dbReference type="GO" id="GO:0003700">
    <property type="term" value="F:DNA-binding transcription factor activity"/>
    <property type="evidence" value="ECO:0007669"/>
    <property type="project" value="TreeGrafter"/>
</dbReference>
<evidence type="ECO:0000256" key="1">
    <source>
        <dbReference type="ARBA" id="ARBA00022723"/>
    </source>
</evidence>
<gene>
    <name evidence="7" type="ORF">TPAR_04025</name>
</gene>
<keyword evidence="5" id="KW-0804">Transcription</keyword>
<evidence type="ECO:0000256" key="3">
    <source>
        <dbReference type="ARBA" id="ARBA00023015"/>
    </source>
</evidence>
<accession>A0A2S4L015</accession>
<evidence type="ECO:0000313" key="8">
    <source>
        <dbReference type="Proteomes" id="UP000237481"/>
    </source>
</evidence>
<keyword evidence="3" id="KW-0805">Transcription regulation</keyword>
<dbReference type="STRING" id="94208.A0A2S4L015"/>
<dbReference type="Proteomes" id="UP000237481">
    <property type="component" value="Unassembled WGS sequence"/>
</dbReference>
<dbReference type="PANTHER" id="PTHR31779:SF4">
    <property type="entry name" value="2-NITROPROPANE DIOXYGENASE FAMILY, PUTATIVE (AFU_ORTHOLOGUE AFUA_2G17430)-RELATED"/>
    <property type="match status" value="1"/>
</dbReference>
<dbReference type="PANTHER" id="PTHR31779">
    <property type="entry name" value="2-NITROPROPANE DIOXYGENASE FAMILY, PUTATIVE (AFU_ORTHOLOGUE AFUA_2G17430)-RELATED"/>
    <property type="match status" value="1"/>
</dbReference>